<protein>
    <recommendedName>
        <fullName evidence="3">Peptidase A2 domain-containing protein</fullName>
    </recommendedName>
</protein>
<reference evidence="1 2" key="1">
    <citation type="journal article" date="2018" name="PLoS Genet.">
        <title>Population sequencing reveals clonal diversity and ancestral inbreeding in the grapevine cultivar Chardonnay.</title>
        <authorList>
            <person name="Roach M.J."/>
            <person name="Johnson D.L."/>
            <person name="Bohlmann J."/>
            <person name="van Vuuren H.J."/>
            <person name="Jones S.J."/>
            <person name="Pretorius I.S."/>
            <person name="Schmidt S.A."/>
            <person name="Borneman A.R."/>
        </authorList>
    </citation>
    <scope>NUCLEOTIDE SEQUENCE [LARGE SCALE GENOMIC DNA]</scope>
    <source>
        <strain evidence="2">cv. Chardonnay</strain>
        <tissue evidence="1">Leaf</tissue>
    </source>
</reference>
<sequence>MHSIDFVELDDHIHMLSWDESESEPILSDEIYEIGRVILGPRMSTPFRLVPEVASVQTATVEPSIFPHYNVRTPFVLIPDVDEVQTPYVDIPQTPYVDDAHTLDVQYVICGVEWYDSSPPQPLDLWRGRPPKRSQIRVDTATTPEGLIHMVTTGRATCIVFSDDDLPPKGLDHTRPLYISVGCLGRRVSSILLDNGSTLNVCPLAIAIALGYAPSDFAGTIPSSLYQKVKFIHDGQVITVQSVGDMFISAEPVLQISHSDDDLFLIGFTFDEHNGARYDEEHVLFTRYGVGGDVNTSPERVRARLTHTPFDYPVRPYTMTLMDYFLRASESQTHLNRIIGGLSTTQEVELQCLVHQLQLSDGALDTSTSMLAAPSSPDHMSLMTLYFPDEVDEHGMFVEIGDIVDGVVPHDEFIDEMLVISLSQIEEIVRLELSSPFGLFGVSVTEIVEEILTAPALKSTGDVLATDDLFDGPISPRVSPPTGDVEVVDFGTADQPKELRIGLDLSTDERDDLARLLRSYLDVFAWSYEDMLDLDPSIVQHHLPLLPQARPIK</sequence>
<gene>
    <name evidence="1" type="ORF">CK203_066278</name>
</gene>
<accession>A0A438G2A6</accession>
<evidence type="ECO:0000313" key="1">
    <source>
        <dbReference type="EMBL" id="RVW66334.1"/>
    </source>
</evidence>
<evidence type="ECO:0008006" key="3">
    <source>
        <dbReference type="Google" id="ProtNLM"/>
    </source>
</evidence>
<evidence type="ECO:0000313" key="2">
    <source>
        <dbReference type="Proteomes" id="UP000288805"/>
    </source>
</evidence>
<dbReference type="AlphaFoldDB" id="A0A438G2A6"/>
<comment type="caution">
    <text evidence="1">The sequence shown here is derived from an EMBL/GenBank/DDBJ whole genome shotgun (WGS) entry which is preliminary data.</text>
</comment>
<proteinExistence type="predicted"/>
<organism evidence="1 2">
    <name type="scientific">Vitis vinifera</name>
    <name type="common">Grape</name>
    <dbReference type="NCBI Taxonomy" id="29760"/>
    <lineage>
        <taxon>Eukaryota</taxon>
        <taxon>Viridiplantae</taxon>
        <taxon>Streptophyta</taxon>
        <taxon>Embryophyta</taxon>
        <taxon>Tracheophyta</taxon>
        <taxon>Spermatophyta</taxon>
        <taxon>Magnoliopsida</taxon>
        <taxon>eudicotyledons</taxon>
        <taxon>Gunneridae</taxon>
        <taxon>Pentapetalae</taxon>
        <taxon>rosids</taxon>
        <taxon>Vitales</taxon>
        <taxon>Vitaceae</taxon>
        <taxon>Viteae</taxon>
        <taxon>Vitis</taxon>
    </lineage>
</organism>
<name>A0A438G2A6_VITVI</name>
<dbReference type="Proteomes" id="UP000288805">
    <property type="component" value="Unassembled WGS sequence"/>
</dbReference>
<dbReference type="EMBL" id="QGNW01000667">
    <property type="protein sequence ID" value="RVW66334.1"/>
    <property type="molecule type" value="Genomic_DNA"/>
</dbReference>